<keyword evidence="3" id="KW-1003">Cell membrane</keyword>
<feature type="transmembrane region" description="Helical" evidence="7">
    <location>
        <begin position="288"/>
        <end position="309"/>
    </location>
</feature>
<dbReference type="AlphaFoldDB" id="A0A511ZEV9"/>
<evidence type="ECO:0000313" key="9">
    <source>
        <dbReference type="EMBL" id="GEN85976.1"/>
    </source>
</evidence>
<evidence type="ECO:0000256" key="1">
    <source>
        <dbReference type="ARBA" id="ARBA00004651"/>
    </source>
</evidence>
<dbReference type="RefSeq" id="WP_147208776.1">
    <property type="nucleotide sequence ID" value="NZ_BJYM01000002.1"/>
</dbReference>
<dbReference type="PANTHER" id="PTHR43266">
    <property type="entry name" value="MACROLIDE-EFFLUX PROTEIN"/>
    <property type="match status" value="1"/>
</dbReference>
<evidence type="ECO:0000256" key="7">
    <source>
        <dbReference type="SAM" id="Phobius"/>
    </source>
</evidence>
<dbReference type="SUPFAM" id="SSF103473">
    <property type="entry name" value="MFS general substrate transporter"/>
    <property type="match status" value="1"/>
</dbReference>
<dbReference type="Proteomes" id="UP000321558">
    <property type="component" value="Unassembled WGS sequence"/>
</dbReference>
<evidence type="ECO:0000256" key="6">
    <source>
        <dbReference type="ARBA" id="ARBA00023136"/>
    </source>
</evidence>
<dbReference type="InterPro" id="IPR036259">
    <property type="entry name" value="MFS_trans_sf"/>
</dbReference>
<evidence type="ECO:0000256" key="3">
    <source>
        <dbReference type="ARBA" id="ARBA00022475"/>
    </source>
</evidence>
<feature type="transmembrane region" description="Helical" evidence="7">
    <location>
        <begin position="12"/>
        <end position="36"/>
    </location>
</feature>
<accession>A0A511ZEV9</accession>
<feature type="transmembrane region" description="Helical" evidence="7">
    <location>
        <begin position="315"/>
        <end position="333"/>
    </location>
</feature>
<reference evidence="9 10" key="1">
    <citation type="submission" date="2019-07" db="EMBL/GenBank/DDBJ databases">
        <title>Whole genome shotgun sequence of Oceanobacillus sojae NBRC 105379.</title>
        <authorList>
            <person name="Hosoyama A."/>
            <person name="Uohara A."/>
            <person name="Ohji S."/>
            <person name="Ichikawa N."/>
        </authorList>
    </citation>
    <scope>NUCLEOTIDE SEQUENCE [LARGE SCALE GENOMIC DNA]</scope>
    <source>
        <strain evidence="9 10">NBRC 105379</strain>
    </source>
</reference>
<protein>
    <submittedName>
        <fullName evidence="9">MFS transporter</fullName>
    </submittedName>
</protein>
<dbReference type="Pfam" id="PF07690">
    <property type="entry name" value="MFS_1"/>
    <property type="match status" value="2"/>
</dbReference>
<comment type="caution">
    <text evidence="9">The sequence shown here is derived from an EMBL/GenBank/DDBJ whole genome shotgun (WGS) entry which is preliminary data.</text>
</comment>
<proteinExistence type="predicted"/>
<dbReference type="InterPro" id="IPR011701">
    <property type="entry name" value="MFS"/>
</dbReference>
<dbReference type="STRING" id="582851.GCA_900162665_02929"/>
<evidence type="ECO:0000256" key="2">
    <source>
        <dbReference type="ARBA" id="ARBA00022448"/>
    </source>
</evidence>
<keyword evidence="5 7" id="KW-1133">Transmembrane helix</keyword>
<name>A0A511ZEV9_9BACI</name>
<evidence type="ECO:0000256" key="5">
    <source>
        <dbReference type="ARBA" id="ARBA00022989"/>
    </source>
</evidence>
<feature type="transmembrane region" description="Helical" evidence="7">
    <location>
        <begin position="159"/>
        <end position="183"/>
    </location>
</feature>
<evidence type="ECO:0000259" key="8">
    <source>
        <dbReference type="PROSITE" id="PS50850"/>
    </source>
</evidence>
<feature type="transmembrane region" description="Helical" evidence="7">
    <location>
        <begin position="258"/>
        <end position="281"/>
    </location>
</feature>
<keyword evidence="10" id="KW-1185">Reference proteome</keyword>
<feature type="transmembrane region" description="Helical" evidence="7">
    <location>
        <begin position="88"/>
        <end position="118"/>
    </location>
</feature>
<organism evidence="9 10">
    <name type="scientific">Oceanobacillus sojae</name>
    <dbReference type="NCBI Taxonomy" id="582851"/>
    <lineage>
        <taxon>Bacteria</taxon>
        <taxon>Bacillati</taxon>
        <taxon>Bacillota</taxon>
        <taxon>Bacilli</taxon>
        <taxon>Bacillales</taxon>
        <taxon>Bacillaceae</taxon>
        <taxon>Oceanobacillus</taxon>
    </lineage>
</organism>
<comment type="subcellular location">
    <subcellularLocation>
        <location evidence="1">Cell membrane</location>
        <topology evidence="1">Multi-pass membrane protein</topology>
    </subcellularLocation>
</comment>
<dbReference type="GO" id="GO:0022857">
    <property type="term" value="F:transmembrane transporter activity"/>
    <property type="evidence" value="ECO:0007669"/>
    <property type="project" value="InterPro"/>
</dbReference>
<dbReference type="GO" id="GO:0005886">
    <property type="term" value="C:plasma membrane"/>
    <property type="evidence" value="ECO:0007669"/>
    <property type="project" value="UniProtKB-SubCell"/>
</dbReference>
<dbReference type="Gene3D" id="1.20.1250.20">
    <property type="entry name" value="MFS general substrate transporter like domains"/>
    <property type="match status" value="1"/>
</dbReference>
<feature type="transmembrane region" description="Helical" evidence="7">
    <location>
        <begin position="374"/>
        <end position="395"/>
    </location>
</feature>
<dbReference type="CDD" id="cd06173">
    <property type="entry name" value="MFS_MefA_like"/>
    <property type="match status" value="1"/>
</dbReference>
<feature type="transmembrane region" description="Helical" evidence="7">
    <location>
        <begin position="221"/>
        <end position="246"/>
    </location>
</feature>
<feature type="transmembrane region" description="Helical" evidence="7">
    <location>
        <begin position="42"/>
        <end position="67"/>
    </location>
</feature>
<keyword evidence="2" id="KW-0813">Transport</keyword>
<keyword evidence="4 7" id="KW-0812">Transmembrane</keyword>
<dbReference type="OrthoDB" id="9775268at2"/>
<dbReference type="InterPro" id="IPR020846">
    <property type="entry name" value="MFS_dom"/>
</dbReference>
<dbReference type="PANTHER" id="PTHR43266:SF2">
    <property type="entry name" value="MAJOR FACILITATOR SUPERFAMILY (MFS) PROFILE DOMAIN-CONTAINING PROTEIN"/>
    <property type="match status" value="1"/>
</dbReference>
<evidence type="ECO:0000313" key="10">
    <source>
        <dbReference type="Proteomes" id="UP000321558"/>
    </source>
</evidence>
<feature type="transmembrane region" description="Helical" evidence="7">
    <location>
        <begin position="345"/>
        <end position="368"/>
    </location>
</feature>
<dbReference type="PROSITE" id="PS50850">
    <property type="entry name" value="MFS"/>
    <property type="match status" value="1"/>
</dbReference>
<dbReference type="EMBL" id="BJYM01000002">
    <property type="protein sequence ID" value="GEN85976.1"/>
    <property type="molecule type" value="Genomic_DNA"/>
</dbReference>
<keyword evidence="6 7" id="KW-0472">Membrane</keyword>
<sequence length="410" mass="44560">MRALFANRNYMLLWAGLSVSRFGYRFFNLAVLWFVMQGTGSALSLGMTVLCFTVPTIIIEPLAGVAADRFDRKKIMVFSDIFTGSTMLVIAVLMINGSLSLPLLYVLLVCSAASMALFNPSANSSIPLLVEEEHLTKANSLNQLSTQGSNILGPALSGILIGFVGNIGFLLIISGAAFVISAITESWIKVPRMNNHKKDGKQSFVYEMLDGFQYVKKDRELLFLVIVGGIIINFFLAPLTIFFTYMSDYIFDVGASGLGFINSVLATGAMFGSLMIMFNVFKNKYRMAVAGLLLEGIALLIMGITLSYYATVAAAGLLGLGVCFASVGLNTMYQTMIPKEMMGRVLSLVSMMLGASVPLGQLFGSLIIEHYSMTAILMIFGAIVSLSSLSLIRIVRVENKEEIIAEKEVQ</sequence>
<feature type="domain" description="Major facilitator superfamily (MFS) profile" evidence="8">
    <location>
        <begin position="9"/>
        <end position="399"/>
    </location>
</feature>
<evidence type="ECO:0000256" key="4">
    <source>
        <dbReference type="ARBA" id="ARBA00022692"/>
    </source>
</evidence>
<gene>
    <name evidence="9" type="ORF">OSO01_07150</name>
</gene>